<evidence type="ECO:0000256" key="2">
    <source>
        <dbReference type="SAM" id="MobiDB-lite"/>
    </source>
</evidence>
<evidence type="ECO:0000256" key="1">
    <source>
        <dbReference type="ARBA" id="ARBA00034118"/>
    </source>
</evidence>
<reference evidence="3" key="1">
    <citation type="submission" date="2016-01" db="EMBL/GenBank/DDBJ databases">
        <title>Reference transcriptome for the parasite Schistocephalus solidus: insights into the molecular evolution of parasitism.</title>
        <authorList>
            <person name="Hebert F.O."/>
            <person name="Grambauer S."/>
            <person name="Barber I."/>
            <person name="Landry C.R."/>
            <person name="Aubin-Horth N."/>
        </authorList>
    </citation>
    <scope>NUCLEOTIDE SEQUENCE</scope>
</reference>
<organism evidence="3">
    <name type="scientific">Schistocephalus solidus</name>
    <name type="common">Tapeworm</name>
    <dbReference type="NCBI Taxonomy" id="70667"/>
    <lineage>
        <taxon>Eukaryota</taxon>
        <taxon>Metazoa</taxon>
        <taxon>Spiralia</taxon>
        <taxon>Lophotrochozoa</taxon>
        <taxon>Platyhelminthes</taxon>
        <taxon>Cestoda</taxon>
        <taxon>Eucestoda</taxon>
        <taxon>Diphyllobothriidea</taxon>
        <taxon>Diphyllobothriidae</taxon>
        <taxon>Schistocephalus</taxon>
    </lineage>
</organism>
<dbReference type="InterPro" id="IPR018784">
    <property type="entry name" value="LLPH-like"/>
</dbReference>
<feature type="region of interest" description="Disordered" evidence="2">
    <location>
        <begin position="90"/>
        <end position="109"/>
    </location>
</feature>
<dbReference type="GO" id="GO:0005730">
    <property type="term" value="C:nucleolus"/>
    <property type="evidence" value="ECO:0007669"/>
    <property type="project" value="TreeGrafter"/>
</dbReference>
<dbReference type="GO" id="GO:0003723">
    <property type="term" value="F:RNA binding"/>
    <property type="evidence" value="ECO:0007669"/>
    <property type="project" value="TreeGrafter"/>
</dbReference>
<dbReference type="PANTHER" id="PTHR34253:SF1">
    <property type="entry name" value="PROTEIN LLP HOMOLOG"/>
    <property type="match status" value="1"/>
</dbReference>
<proteinExistence type="inferred from homology"/>
<dbReference type="AlphaFoldDB" id="A0A0X3NG77"/>
<dbReference type="PANTHER" id="PTHR34253">
    <property type="entry name" value="PROTEIN LLP HOMOLOG"/>
    <property type="match status" value="1"/>
</dbReference>
<evidence type="ECO:0000313" key="3">
    <source>
        <dbReference type="EMBL" id="JAP38605.1"/>
    </source>
</evidence>
<protein>
    <submittedName>
        <fullName evidence="3">Protein LLP homolog</fullName>
    </submittedName>
</protein>
<dbReference type="GO" id="GO:0001099">
    <property type="term" value="F:basal RNA polymerase II transcription machinery binding"/>
    <property type="evidence" value="ECO:0007669"/>
    <property type="project" value="TreeGrafter"/>
</dbReference>
<dbReference type="EMBL" id="GEEE01024620">
    <property type="protein sequence ID" value="JAP38605.1"/>
    <property type="molecule type" value="Transcribed_RNA"/>
</dbReference>
<gene>
    <name evidence="3" type="primary">LLPH</name>
    <name evidence="3" type="ORF">TR20715</name>
</gene>
<accession>A0A0X3NG77</accession>
<comment type="similarity">
    <text evidence="1">Belongs to the learning-associated protein family.</text>
</comment>
<sequence>MAKSKRSKIKRKFRAIKRHKIAPKIAELIKRVTNMPRGGTGLPYVDASKALIKVVPSPPSADEPMETVVKSKPKLMNEHGNYPVWMNKRERRRQIGRRKRLLHKRKPKK</sequence>
<dbReference type="GO" id="GO:0097484">
    <property type="term" value="P:dendrite extension"/>
    <property type="evidence" value="ECO:0007669"/>
    <property type="project" value="TreeGrafter"/>
</dbReference>
<dbReference type="Pfam" id="PF10169">
    <property type="entry name" value="LLPH"/>
    <property type="match status" value="1"/>
</dbReference>
<name>A0A0X3NG77_SCHSO</name>